<dbReference type="InterPro" id="IPR043130">
    <property type="entry name" value="CDP-OH_PTrfase_TM_dom"/>
</dbReference>
<dbReference type="Gene3D" id="1.20.120.1760">
    <property type="match status" value="1"/>
</dbReference>
<comment type="similarity">
    <text evidence="2">Belongs to the CDP-alcohol phosphatidyltransferase class-I family.</text>
</comment>
<dbReference type="PROSITE" id="PS00379">
    <property type="entry name" value="CDP_ALCOHOL_P_TRANSF"/>
    <property type="match status" value="1"/>
</dbReference>
<keyword evidence="3" id="KW-0812">Transmembrane</keyword>
<keyword evidence="3" id="KW-0472">Membrane</keyword>
<dbReference type="Proteomes" id="UP001501237">
    <property type="component" value="Unassembled WGS sequence"/>
</dbReference>
<evidence type="ECO:0000256" key="3">
    <source>
        <dbReference type="SAM" id="Phobius"/>
    </source>
</evidence>
<dbReference type="EMBL" id="BAAAUV010000028">
    <property type="protein sequence ID" value="GAA3235256.1"/>
    <property type="molecule type" value="Genomic_DNA"/>
</dbReference>
<comment type="caution">
    <text evidence="4">The sequence shown here is derived from an EMBL/GenBank/DDBJ whole genome shotgun (WGS) entry which is preliminary data.</text>
</comment>
<gene>
    <name evidence="4" type="ORF">GCM10010468_68860</name>
</gene>
<feature type="transmembrane region" description="Helical" evidence="3">
    <location>
        <begin position="502"/>
        <end position="522"/>
    </location>
</feature>
<keyword evidence="5" id="KW-1185">Reference proteome</keyword>
<reference evidence="5" key="1">
    <citation type="journal article" date="2019" name="Int. J. Syst. Evol. Microbiol.">
        <title>The Global Catalogue of Microorganisms (GCM) 10K type strain sequencing project: providing services to taxonomists for standard genome sequencing and annotation.</title>
        <authorList>
            <consortium name="The Broad Institute Genomics Platform"/>
            <consortium name="The Broad Institute Genome Sequencing Center for Infectious Disease"/>
            <person name="Wu L."/>
            <person name="Ma J."/>
        </authorList>
    </citation>
    <scope>NUCLEOTIDE SEQUENCE [LARGE SCALE GENOMIC DNA]</scope>
    <source>
        <strain evidence="5">JCM 9377</strain>
    </source>
</reference>
<keyword evidence="1 2" id="KW-0808">Transferase</keyword>
<evidence type="ECO:0000313" key="5">
    <source>
        <dbReference type="Proteomes" id="UP001501237"/>
    </source>
</evidence>
<evidence type="ECO:0000313" key="4">
    <source>
        <dbReference type="EMBL" id="GAA3235256.1"/>
    </source>
</evidence>
<name>A0ABP6QKP9_9ACTN</name>
<dbReference type="InterPro" id="IPR048254">
    <property type="entry name" value="CDP_ALCOHOL_P_TRANSF_CS"/>
</dbReference>
<dbReference type="RefSeq" id="WP_344836870.1">
    <property type="nucleotide sequence ID" value="NZ_BAAAUV010000028.1"/>
</dbReference>
<evidence type="ECO:0000256" key="1">
    <source>
        <dbReference type="ARBA" id="ARBA00022679"/>
    </source>
</evidence>
<accession>A0ABP6QKP9</accession>
<protein>
    <recommendedName>
        <fullName evidence="6">CDP-alcohol phosphatidyltransferase-like enzyme</fullName>
    </recommendedName>
</protein>
<feature type="transmembrane region" description="Helical" evidence="3">
    <location>
        <begin position="477"/>
        <end position="496"/>
    </location>
</feature>
<feature type="transmembrane region" description="Helical" evidence="3">
    <location>
        <begin position="304"/>
        <end position="325"/>
    </location>
</feature>
<proteinExistence type="inferred from homology"/>
<keyword evidence="3" id="KW-1133">Transmembrane helix</keyword>
<dbReference type="Pfam" id="PF01066">
    <property type="entry name" value="CDP-OH_P_transf"/>
    <property type="match status" value="1"/>
</dbReference>
<sequence length="526" mass="56003">MTFVVVATEPAEPGEPTAELPYDGPVTVLDRLLGQLGALKVPDVRIVTRPEAAQVLRKNGHEVIESPDLAADLREIAALAAGSAEFFLAHADVVISDELLTRLVRDKTTTAITAKQAASGTRPAVRVAKRRVVSAGSRFHQVTDPGAVFRGVLKVTDPAALAAACEELAGLALADVPPVRVLGLRDETLDVFVDSDARDEFDRRVPEHDVLGRTAPGGDDAVALALVGLVRSGVRVTARNVDVLVCERVLTPAEAAAAREAVDAVDEDRVRLDAAVKSNDGFFTTYFVSSYSKYIARWCARLRLTPNMVTCISMAIAVIAAVWFAEGTRTGLVLGAILLYVSFVFDCVDGQVARYTRSFSTLGAWLDATFDRAKEYVAYAGLAVGYGVTHSGDVWGLACAVIILQTCRHMVDFSFAVHKGTVPPAPIRRVPLDAPDDAALDPLPKAAAVRRGGLGMVAVRVSAALEKVPGARWGKKIIILPIGERFALIGLTAAFFDAKVTFLALLLWGGVAAGYTLSGRILRSIV</sequence>
<evidence type="ECO:0000256" key="2">
    <source>
        <dbReference type="RuleBase" id="RU003750"/>
    </source>
</evidence>
<organism evidence="4 5">
    <name type="scientific">Actinocorallia longicatena</name>
    <dbReference type="NCBI Taxonomy" id="111803"/>
    <lineage>
        <taxon>Bacteria</taxon>
        <taxon>Bacillati</taxon>
        <taxon>Actinomycetota</taxon>
        <taxon>Actinomycetes</taxon>
        <taxon>Streptosporangiales</taxon>
        <taxon>Thermomonosporaceae</taxon>
        <taxon>Actinocorallia</taxon>
    </lineage>
</organism>
<evidence type="ECO:0008006" key="6">
    <source>
        <dbReference type="Google" id="ProtNLM"/>
    </source>
</evidence>
<dbReference type="InterPro" id="IPR000462">
    <property type="entry name" value="CDP-OH_P_trans"/>
</dbReference>
<feature type="transmembrane region" description="Helical" evidence="3">
    <location>
        <begin position="331"/>
        <end position="348"/>
    </location>
</feature>